<sequence>MPIQEFIRSKFIVEAASELAFRRVHFLLVANEDDLTGDLDWVQVNGIWPVSCLAGETRLIEIL</sequence>
<keyword evidence="2" id="KW-1185">Reference proteome</keyword>
<name>A0A6M1RLF9_9HYPH</name>
<evidence type="ECO:0000313" key="1">
    <source>
        <dbReference type="EMBL" id="NGO62374.1"/>
    </source>
</evidence>
<organism evidence="1 2">
    <name type="scientific">Rhizobium daejeonense</name>
    <dbReference type="NCBI Taxonomy" id="240521"/>
    <lineage>
        <taxon>Bacteria</taxon>
        <taxon>Pseudomonadati</taxon>
        <taxon>Pseudomonadota</taxon>
        <taxon>Alphaproteobacteria</taxon>
        <taxon>Hyphomicrobiales</taxon>
        <taxon>Rhizobiaceae</taxon>
        <taxon>Rhizobium/Agrobacterium group</taxon>
        <taxon>Rhizobium</taxon>
    </lineage>
</organism>
<dbReference type="Proteomes" id="UP000477849">
    <property type="component" value="Unassembled WGS sequence"/>
</dbReference>
<comment type="caution">
    <text evidence="1">The sequence shown here is derived from an EMBL/GenBank/DDBJ whole genome shotgun (WGS) entry which is preliminary data.</text>
</comment>
<dbReference type="EMBL" id="JAAKZH010000001">
    <property type="protein sequence ID" value="NGO62374.1"/>
    <property type="molecule type" value="Genomic_DNA"/>
</dbReference>
<accession>A0A6M1RLF9</accession>
<reference evidence="1 2" key="1">
    <citation type="submission" date="2020-02" db="EMBL/GenBank/DDBJ databases">
        <title>Genome sequence of the type strain CCBAU10050 of Rhizobium daejeonense.</title>
        <authorList>
            <person name="Gao J."/>
            <person name="Sun J."/>
        </authorList>
    </citation>
    <scope>NUCLEOTIDE SEQUENCE [LARGE SCALE GENOMIC DNA]</scope>
    <source>
        <strain evidence="1 2">CCBAU10050</strain>
    </source>
</reference>
<evidence type="ECO:0000313" key="2">
    <source>
        <dbReference type="Proteomes" id="UP000477849"/>
    </source>
</evidence>
<protein>
    <submittedName>
        <fullName evidence="1">Uncharacterized protein</fullName>
    </submittedName>
</protein>
<dbReference type="AlphaFoldDB" id="A0A6M1RLF9"/>
<gene>
    <name evidence="1" type="ORF">G6N76_01710</name>
</gene>
<proteinExistence type="predicted"/>
<dbReference type="RefSeq" id="WP_163900550.1">
    <property type="nucleotide sequence ID" value="NZ_CP048427.1"/>
</dbReference>